<feature type="domain" description="Glycosyl transferase family 1" evidence="1">
    <location>
        <begin position="179"/>
        <end position="332"/>
    </location>
</feature>
<dbReference type="Proteomes" id="UP001324634">
    <property type="component" value="Chromosome"/>
</dbReference>
<evidence type="ECO:0000259" key="1">
    <source>
        <dbReference type="Pfam" id="PF00534"/>
    </source>
</evidence>
<dbReference type="EMBL" id="CP139487">
    <property type="protein sequence ID" value="WPU65860.1"/>
    <property type="molecule type" value="Genomic_DNA"/>
</dbReference>
<dbReference type="GO" id="GO:0016757">
    <property type="term" value="F:glycosyltransferase activity"/>
    <property type="evidence" value="ECO:0007669"/>
    <property type="project" value="UniProtKB-KW"/>
</dbReference>
<dbReference type="RefSeq" id="WP_321397178.1">
    <property type="nucleotide sequence ID" value="NZ_CP139487.1"/>
</dbReference>
<dbReference type="Pfam" id="PF13439">
    <property type="entry name" value="Glyco_transf_4"/>
    <property type="match status" value="1"/>
</dbReference>
<dbReference type="EC" id="2.4.-.-" evidence="3"/>
<feature type="domain" description="Glycosyltransferase subfamily 4-like N-terminal" evidence="2">
    <location>
        <begin position="17"/>
        <end position="174"/>
    </location>
</feature>
<name>A0AAX4HR84_9BACT</name>
<dbReference type="PANTHER" id="PTHR12526:SF630">
    <property type="entry name" value="GLYCOSYLTRANSFERASE"/>
    <property type="match status" value="1"/>
</dbReference>
<organism evidence="3 4">
    <name type="scientific">Peredibacter starrii</name>
    <dbReference type="NCBI Taxonomy" id="28202"/>
    <lineage>
        <taxon>Bacteria</taxon>
        <taxon>Pseudomonadati</taxon>
        <taxon>Bdellovibrionota</taxon>
        <taxon>Bacteriovoracia</taxon>
        <taxon>Bacteriovoracales</taxon>
        <taxon>Bacteriovoracaceae</taxon>
        <taxon>Peredibacter</taxon>
    </lineage>
</organism>
<dbReference type="InterPro" id="IPR028098">
    <property type="entry name" value="Glyco_trans_4-like_N"/>
</dbReference>
<evidence type="ECO:0000313" key="3">
    <source>
        <dbReference type="EMBL" id="WPU65860.1"/>
    </source>
</evidence>
<keyword evidence="3" id="KW-0808">Transferase</keyword>
<dbReference type="InterPro" id="IPR001296">
    <property type="entry name" value="Glyco_trans_1"/>
</dbReference>
<reference evidence="3 4" key="1">
    <citation type="submission" date="2023-11" db="EMBL/GenBank/DDBJ databases">
        <title>Peredibacter starrii A3.12.</title>
        <authorList>
            <person name="Mitchell R.J."/>
        </authorList>
    </citation>
    <scope>NUCLEOTIDE SEQUENCE [LARGE SCALE GENOMIC DNA]</scope>
    <source>
        <strain evidence="3 4">A3.12</strain>
    </source>
</reference>
<gene>
    <name evidence="3" type="ORF">SOO65_03790</name>
</gene>
<evidence type="ECO:0000259" key="2">
    <source>
        <dbReference type="Pfam" id="PF13439"/>
    </source>
</evidence>
<evidence type="ECO:0000313" key="4">
    <source>
        <dbReference type="Proteomes" id="UP001324634"/>
    </source>
</evidence>
<keyword evidence="3" id="KW-0328">Glycosyltransferase</keyword>
<dbReference type="AlphaFoldDB" id="A0AAX4HR84"/>
<proteinExistence type="predicted"/>
<dbReference type="KEGG" id="psti:SOO65_03790"/>
<keyword evidence="4" id="KW-1185">Reference proteome</keyword>
<dbReference type="Pfam" id="PF00534">
    <property type="entry name" value="Glycos_transf_1"/>
    <property type="match status" value="1"/>
</dbReference>
<dbReference type="SUPFAM" id="SSF53756">
    <property type="entry name" value="UDP-Glycosyltransferase/glycogen phosphorylase"/>
    <property type="match status" value="1"/>
</dbReference>
<dbReference type="CDD" id="cd03811">
    <property type="entry name" value="GT4_GT28_WabH-like"/>
    <property type="match status" value="1"/>
</dbReference>
<protein>
    <submittedName>
        <fullName evidence="3">Glycosyltransferase</fullName>
        <ecNumber evidence="3">2.4.-.-</ecNumber>
    </submittedName>
</protein>
<sequence>MTTPTKTVCFFNSNKAWGGGEKWHFTTAKEFIRRGNKVLLLTNMRSELGNKGVRESLDVFRFHVGNLSFLNPVKVLTLAVFFKVKGVDAIVLNLPADLKLAGLAARIAGVKKIIYRRGMPHPLRNTWLNRFLFTNVLTHVVVNSKEIGRSLKQGNESWFPENKMVLIYNGVDTSKEVDKSKKLYEKKGNEVVIGNAGRLTEQKGQKYLIEMAKLLKADGMNFKLLIAGEGELHKDLQKMIDEAGLQEQVKLLGHVSDMPAFFNSLEVFVFTSLYEGSANTLIETLQYGLPTVCWDISSNPEIVEDGKTGWLVKPFDVQAMTKIVASFKNGNPNAAVVENGVGKVKREFDSKVNLNRLEEIFSS</sequence>
<dbReference type="Gene3D" id="3.40.50.2000">
    <property type="entry name" value="Glycogen Phosphorylase B"/>
    <property type="match status" value="2"/>
</dbReference>
<dbReference type="PANTHER" id="PTHR12526">
    <property type="entry name" value="GLYCOSYLTRANSFERASE"/>
    <property type="match status" value="1"/>
</dbReference>
<accession>A0AAX4HR84</accession>